<organism evidence="8 9">
    <name type="scientific">Novimethylophilus kurashikiensis</name>
    <dbReference type="NCBI Taxonomy" id="1825523"/>
    <lineage>
        <taxon>Bacteria</taxon>
        <taxon>Pseudomonadati</taxon>
        <taxon>Pseudomonadota</taxon>
        <taxon>Betaproteobacteria</taxon>
        <taxon>Nitrosomonadales</taxon>
        <taxon>Methylophilaceae</taxon>
        <taxon>Novimethylophilus</taxon>
    </lineage>
</organism>
<protein>
    <submittedName>
        <fullName evidence="8">Cyclopropane-fatty-acyl-phospholipid synthase</fullName>
        <ecNumber evidence="8">2.1.1.79</ecNumber>
    </submittedName>
</protein>
<dbReference type="GO" id="GO:0008825">
    <property type="term" value="F:cyclopropane-fatty-acyl-phospholipid synthase activity"/>
    <property type="evidence" value="ECO:0007669"/>
    <property type="project" value="UniProtKB-EC"/>
</dbReference>
<keyword evidence="9" id="KW-1185">Reference proteome</keyword>
<accession>A0A2R5F9M8</accession>
<comment type="similarity">
    <text evidence="1">Belongs to the CFA/CMAS family.</text>
</comment>
<dbReference type="GO" id="GO:0008610">
    <property type="term" value="P:lipid biosynthetic process"/>
    <property type="evidence" value="ECO:0007669"/>
    <property type="project" value="InterPro"/>
</dbReference>
<dbReference type="InterPro" id="IPR003333">
    <property type="entry name" value="CMAS"/>
</dbReference>
<keyword evidence="4" id="KW-0949">S-adenosyl-L-methionine</keyword>
<keyword evidence="3 8" id="KW-0808">Transferase</keyword>
<gene>
    <name evidence="8" type="primary">cfa</name>
    <name evidence="8" type="ORF">NMK_0890</name>
</gene>
<dbReference type="AlphaFoldDB" id="A0A2R5F9M8"/>
<sequence>MLAQPTQPSGIQPGMETVKRILHRLLGSYPGSLEVVLWNGRTFRFGDGQPAFTLTFRHPRVLRDLVWSRDPVKLAEAYFGGHVEVSGDFDAALGLRQHLESLRLSFTDKVSLLLHTLSLDSATTYFLPDQEIPQAPAEHQNGRESIAFHYDVSNAFYKLWLDERMVYSCGYFETPEQDINQAQRNKLDHICRKLRLKPNETLLDIGCGWGALVCWAAAVYGVKAHGITLSQNQYDYAQEQIRLQGLQDRVTVELRDYRTLPAAQYDKVVSVGMFEHVGLKNLPLYFDAAFRSVKPGGLFLNHGISTDKPGWNPDSSSRFINRHVFPDGELDTVSSVMCRMEAHGFEIFDVEGLRPHYALTLRQWVKRLEAHAAEAIQLVGERTYRIWRLYMTGCAKQFEQGKTGIYQILAVRRRDGFPALPLTRRDLYN</sequence>
<dbReference type="CDD" id="cd02440">
    <property type="entry name" value="AdoMet_MTases"/>
    <property type="match status" value="1"/>
</dbReference>
<feature type="active site" evidence="6">
    <location>
        <position position="394"/>
    </location>
</feature>
<reference evidence="8 9" key="1">
    <citation type="journal article" date="2018" name="Environ. Microbiol.">
        <title>Isolation and genomic characterization of Novimethylophilus kurashikiensis gen. nov. sp. nov., a new lanthanide-dependent methylotrophic species of Methylophilaceae.</title>
        <authorList>
            <person name="Lv H."/>
            <person name="Sahin N."/>
            <person name="Tani A."/>
        </authorList>
    </citation>
    <scope>NUCLEOTIDE SEQUENCE [LARGE SCALE GENOMIC DNA]</scope>
    <source>
        <strain evidence="8 9">La2-4</strain>
    </source>
</reference>
<evidence type="ECO:0000256" key="2">
    <source>
        <dbReference type="ARBA" id="ARBA00022603"/>
    </source>
</evidence>
<keyword evidence="5" id="KW-0443">Lipid metabolism</keyword>
<name>A0A2R5F9M8_9PROT</name>
<feature type="domain" description="DUF7884" evidence="7">
    <location>
        <begin position="32"/>
        <end position="90"/>
    </location>
</feature>
<dbReference type="InterPro" id="IPR029063">
    <property type="entry name" value="SAM-dependent_MTases_sf"/>
</dbReference>
<dbReference type="Pfam" id="PF02353">
    <property type="entry name" value="CMAS"/>
    <property type="match status" value="1"/>
</dbReference>
<evidence type="ECO:0000256" key="3">
    <source>
        <dbReference type="ARBA" id="ARBA00022679"/>
    </source>
</evidence>
<proteinExistence type="inferred from homology"/>
<dbReference type="PANTHER" id="PTHR43667:SF1">
    <property type="entry name" value="CYCLOPROPANE-FATTY-ACYL-PHOSPHOLIPID SYNTHASE"/>
    <property type="match status" value="1"/>
</dbReference>
<evidence type="ECO:0000256" key="6">
    <source>
        <dbReference type="PIRSR" id="PIRSR003085-1"/>
    </source>
</evidence>
<evidence type="ECO:0000256" key="1">
    <source>
        <dbReference type="ARBA" id="ARBA00010815"/>
    </source>
</evidence>
<evidence type="ECO:0000259" key="7">
    <source>
        <dbReference type="Pfam" id="PF25371"/>
    </source>
</evidence>
<evidence type="ECO:0000313" key="8">
    <source>
        <dbReference type="EMBL" id="GBG13344.1"/>
    </source>
</evidence>
<evidence type="ECO:0000256" key="4">
    <source>
        <dbReference type="ARBA" id="ARBA00022691"/>
    </source>
</evidence>
<comment type="caution">
    <text evidence="8">The sequence shown here is derived from an EMBL/GenBank/DDBJ whole genome shotgun (WGS) entry which is preliminary data.</text>
</comment>
<dbReference type="InterPro" id="IPR057206">
    <property type="entry name" value="DUF7884"/>
</dbReference>
<dbReference type="Gene3D" id="3.40.50.150">
    <property type="entry name" value="Vaccinia Virus protein VP39"/>
    <property type="match status" value="1"/>
</dbReference>
<dbReference type="OrthoDB" id="9782855at2"/>
<dbReference type="Proteomes" id="UP000245081">
    <property type="component" value="Unassembled WGS sequence"/>
</dbReference>
<dbReference type="EC" id="2.1.1.79" evidence="8"/>
<keyword evidence="2 8" id="KW-0489">Methyltransferase</keyword>
<dbReference type="PANTHER" id="PTHR43667">
    <property type="entry name" value="CYCLOPROPANE-FATTY-ACYL-PHOSPHOLIPID SYNTHASE"/>
    <property type="match status" value="1"/>
</dbReference>
<dbReference type="SUPFAM" id="SSF53335">
    <property type="entry name" value="S-adenosyl-L-methionine-dependent methyltransferases"/>
    <property type="match status" value="1"/>
</dbReference>
<evidence type="ECO:0000313" key="9">
    <source>
        <dbReference type="Proteomes" id="UP000245081"/>
    </source>
</evidence>
<dbReference type="PIRSF" id="PIRSF003085">
    <property type="entry name" value="CMAS"/>
    <property type="match status" value="1"/>
</dbReference>
<dbReference type="InterPro" id="IPR050723">
    <property type="entry name" value="CFA/CMAS"/>
</dbReference>
<evidence type="ECO:0000256" key="5">
    <source>
        <dbReference type="ARBA" id="ARBA00023098"/>
    </source>
</evidence>
<dbReference type="Pfam" id="PF25371">
    <property type="entry name" value="DUF7884"/>
    <property type="match status" value="1"/>
</dbReference>
<dbReference type="GO" id="GO:0032259">
    <property type="term" value="P:methylation"/>
    <property type="evidence" value="ECO:0007669"/>
    <property type="project" value="UniProtKB-KW"/>
</dbReference>
<dbReference type="EMBL" id="BDOQ01000003">
    <property type="protein sequence ID" value="GBG13344.1"/>
    <property type="molecule type" value="Genomic_DNA"/>
</dbReference>